<name>A0A5B0X7P8_9GAMM</name>
<dbReference type="Proteomes" id="UP000037727">
    <property type="component" value="Unassembled WGS sequence"/>
</dbReference>
<evidence type="ECO:0000313" key="2">
    <source>
        <dbReference type="EMBL" id="KAA1194675.1"/>
    </source>
</evidence>
<evidence type="ECO:0000256" key="1">
    <source>
        <dbReference type="SAM" id="SignalP"/>
    </source>
</evidence>
<dbReference type="EMBL" id="LJCS01000014">
    <property type="protein sequence ID" value="KOY62651.1"/>
    <property type="molecule type" value="Genomic_DNA"/>
</dbReference>
<dbReference type="AlphaFoldDB" id="A0A5B0X7P8"/>
<protein>
    <submittedName>
        <fullName evidence="2">DUF4879 domain-containing protein</fullName>
    </submittedName>
</protein>
<evidence type="ECO:0000313" key="4">
    <source>
        <dbReference type="Proteomes" id="UP000037727"/>
    </source>
</evidence>
<gene>
    <name evidence="3" type="ORF">AM629_07575</name>
    <name evidence="2" type="ORF">F0L16_04895</name>
</gene>
<dbReference type="InterPro" id="IPR032624">
    <property type="entry name" value="DUF4879"/>
</dbReference>
<dbReference type="Pfam" id="PF16219">
    <property type="entry name" value="DUF4879"/>
    <property type="match status" value="1"/>
</dbReference>
<feature type="chain" id="PRO_5024377827" evidence="1">
    <location>
        <begin position="23"/>
        <end position="194"/>
    </location>
</feature>
<feature type="signal peptide" evidence="1">
    <location>
        <begin position="1"/>
        <end position="22"/>
    </location>
</feature>
<evidence type="ECO:0000313" key="3">
    <source>
        <dbReference type="EMBL" id="KOY62651.1"/>
    </source>
</evidence>
<proteinExistence type="predicted"/>
<accession>A0A5B0X7P8</accession>
<reference evidence="3 4" key="1">
    <citation type="submission" date="2015-09" db="EMBL/GenBank/DDBJ databases">
        <title>Draft genome sequence and assembly of Photorhabdus sp. VMG, a bacterial symbiont associated with Heterorhabditis zealandica.</title>
        <authorList>
            <person name="Naidoo S."/>
            <person name="Featherston J."/>
            <person name="Mothupi B."/>
            <person name="Gray V.M."/>
        </authorList>
    </citation>
    <scope>NUCLEOTIDE SEQUENCE [LARGE SCALE GENOMIC DNA]</scope>
    <source>
        <strain evidence="3 4">VMG</strain>
    </source>
</reference>
<reference evidence="2 5" key="2">
    <citation type="submission" date="2019-09" db="EMBL/GenBank/DDBJ databases">
        <title>Whole genome sequence of Photorhabdus heterorhabditis strain ETL (Enterobacteriales: Enterobacteriaceae) a bacterial symbiont of Heterorhabditis zealandica strain ETL (Rhabditida: Heterorhabditidae).</title>
        <authorList>
            <person name="Lulamba T.E."/>
            <person name="Serepa-Dlamini M.H."/>
        </authorList>
    </citation>
    <scope>NUCLEOTIDE SEQUENCE [LARGE SCALE GENOMIC DNA]</scope>
    <source>
        <strain evidence="2 5">ETL</strain>
    </source>
</reference>
<comment type="caution">
    <text evidence="2">The sequence shown here is derived from an EMBL/GenBank/DDBJ whole genome shotgun (WGS) entry which is preliminary data.</text>
</comment>
<organism evidence="2 5">
    <name type="scientific">Photorhabdus heterorhabditis</name>
    <dbReference type="NCBI Taxonomy" id="880156"/>
    <lineage>
        <taxon>Bacteria</taxon>
        <taxon>Pseudomonadati</taxon>
        <taxon>Pseudomonadota</taxon>
        <taxon>Gammaproteobacteria</taxon>
        <taxon>Enterobacterales</taxon>
        <taxon>Morganellaceae</taxon>
        <taxon>Photorhabdus</taxon>
    </lineage>
</organism>
<dbReference type="RefSeq" id="WP_054477654.1">
    <property type="nucleotide sequence ID" value="NZ_CAWMRL010000014.1"/>
</dbReference>
<evidence type="ECO:0000313" key="5">
    <source>
        <dbReference type="Proteomes" id="UP000322184"/>
    </source>
</evidence>
<sequence length="194" mass="21318">MKKNKLAILLSLASLFGVNAYAQTQTEQPQEVPATQNALTAQSPLLPNPESPVRVEEKELNTKSELAYIPAPPLTNIWVYAVGSTNCGWEYTSNLSVTNCNHGGQQLRAAVLEIGYGYNSFAWMNGGMLPYSLYSSTPVCITNGYYTWPCAGGQIVAGFLKEYVLDGYQNGIFRYQNTSANWPQNTMSVQISIL</sequence>
<dbReference type="OrthoDB" id="5323736at2"/>
<keyword evidence="4" id="KW-1185">Reference proteome</keyword>
<dbReference type="EMBL" id="VTUW01000006">
    <property type="protein sequence ID" value="KAA1194675.1"/>
    <property type="molecule type" value="Genomic_DNA"/>
</dbReference>
<dbReference type="Proteomes" id="UP000322184">
    <property type="component" value="Unassembled WGS sequence"/>
</dbReference>
<keyword evidence="1" id="KW-0732">Signal</keyword>